<dbReference type="EMBL" id="CZQA01000011">
    <property type="protein sequence ID" value="CUS38560.1"/>
    <property type="molecule type" value="Genomic_DNA"/>
</dbReference>
<proteinExistence type="predicted"/>
<gene>
    <name evidence="1" type="ORF">COMA1_50169</name>
</gene>
<dbReference type="AlphaFoldDB" id="A0A0S4LPL6"/>
<dbReference type="OrthoDB" id="4554159at2"/>
<sequence>MNSYVSYSSSVVSTTVLTACLGFVVSIANLSQAAIVEIDPVTGNTGPACGLDGKCNVGACNNDPDCPKLPSDLPPPTPRPAEDVRSSCGGTVRLEADDSALAIAAKTVRAQFPHLNAAEKSKNPKYFDSHPTGLLGTGHGELNGYGVTMIQGTRANPVLNASGKLTDPTELFFHKDGGNQDHWEIIGMGYAFSYERNGEAIPTLSGIPSDAWLIHEAGYHHSPGNGGFTCATDDDLKQSAIDAGKTIDRDGCLGISKDDLKNKATRAEHGRIWTVHIWFDPHTKRPTITPTDPWCRQSNKTIIVPSRAFFKQGSCS</sequence>
<dbReference type="Proteomes" id="UP000199032">
    <property type="component" value="Unassembled WGS sequence"/>
</dbReference>
<protein>
    <submittedName>
        <fullName evidence="1">Uncharacterized protein</fullName>
    </submittedName>
</protein>
<keyword evidence="2" id="KW-1185">Reference proteome</keyword>
<evidence type="ECO:0000313" key="1">
    <source>
        <dbReference type="EMBL" id="CUS38560.1"/>
    </source>
</evidence>
<accession>A0A0S4LPL6</accession>
<reference evidence="1 2" key="1">
    <citation type="submission" date="2015-10" db="EMBL/GenBank/DDBJ databases">
        <authorList>
            <person name="Gilbert D.G."/>
        </authorList>
    </citation>
    <scope>NUCLEOTIDE SEQUENCE [LARGE SCALE GENOMIC DNA]</scope>
    <source>
        <strain evidence="1">COMA1</strain>
    </source>
</reference>
<organism evidence="1 2">
    <name type="scientific">Candidatus Nitrospira nitrosa</name>
    <dbReference type="NCBI Taxonomy" id="1742972"/>
    <lineage>
        <taxon>Bacteria</taxon>
        <taxon>Pseudomonadati</taxon>
        <taxon>Nitrospirota</taxon>
        <taxon>Nitrospiria</taxon>
        <taxon>Nitrospirales</taxon>
        <taxon>Nitrospiraceae</taxon>
        <taxon>Nitrospira</taxon>
    </lineage>
</organism>
<evidence type="ECO:0000313" key="2">
    <source>
        <dbReference type="Proteomes" id="UP000199032"/>
    </source>
</evidence>
<dbReference type="RefSeq" id="WP_090750842.1">
    <property type="nucleotide sequence ID" value="NZ_CZQA01000011.1"/>
</dbReference>
<name>A0A0S4LPL6_9BACT</name>